<keyword evidence="11 15" id="KW-0547">Nucleotide-binding</keyword>
<dbReference type="NCBIfam" id="TIGR01203">
    <property type="entry name" value="HGPRTase"/>
    <property type="match status" value="1"/>
</dbReference>
<keyword evidence="8 15" id="KW-0808">Transferase</keyword>
<keyword evidence="7 15" id="KW-0328">Glycosyltransferase</keyword>
<evidence type="ECO:0000256" key="3">
    <source>
        <dbReference type="ARBA" id="ARBA00004669"/>
    </source>
</evidence>
<dbReference type="PANTHER" id="PTHR43340">
    <property type="entry name" value="HYPOXANTHINE-GUANINE PHOSPHORIBOSYLTRANSFERASE"/>
    <property type="match status" value="1"/>
</dbReference>
<evidence type="ECO:0000256" key="1">
    <source>
        <dbReference type="ARBA" id="ARBA00001946"/>
    </source>
</evidence>
<evidence type="ECO:0000256" key="4">
    <source>
        <dbReference type="ARBA" id="ARBA00008391"/>
    </source>
</evidence>
<dbReference type="UniPathway" id="UPA00591">
    <property type="reaction ID" value="UER00648"/>
</dbReference>
<evidence type="ECO:0000256" key="2">
    <source>
        <dbReference type="ARBA" id="ARBA00004496"/>
    </source>
</evidence>
<dbReference type="GO" id="GO:0000166">
    <property type="term" value="F:nucleotide binding"/>
    <property type="evidence" value="ECO:0007669"/>
    <property type="project" value="UniProtKB-KW"/>
</dbReference>
<dbReference type="GO" id="GO:0006166">
    <property type="term" value="P:purine ribonucleoside salvage"/>
    <property type="evidence" value="ECO:0007669"/>
    <property type="project" value="UniProtKB-KW"/>
</dbReference>
<keyword evidence="9 15" id="KW-0479">Metal-binding</keyword>
<evidence type="ECO:0000256" key="15">
    <source>
        <dbReference type="RuleBase" id="RU364099"/>
    </source>
</evidence>
<dbReference type="AlphaFoldDB" id="A0A0D2HKZ9"/>
<dbReference type="GO" id="GO:0046100">
    <property type="term" value="P:hypoxanthine metabolic process"/>
    <property type="evidence" value="ECO:0007669"/>
    <property type="project" value="TreeGrafter"/>
</dbReference>
<comment type="catalytic activity">
    <reaction evidence="13">
        <text>GMP + diphosphate = guanine + 5-phospho-alpha-D-ribose 1-diphosphate</text>
        <dbReference type="Rhea" id="RHEA:25424"/>
        <dbReference type="ChEBI" id="CHEBI:16235"/>
        <dbReference type="ChEBI" id="CHEBI:33019"/>
        <dbReference type="ChEBI" id="CHEBI:58017"/>
        <dbReference type="ChEBI" id="CHEBI:58115"/>
        <dbReference type="EC" id="2.4.2.8"/>
    </reaction>
    <physiologicalReaction direction="right-to-left" evidence="13">
        <dbReference type="Rhea" id="RHEA:25426"/>
    </physiologicalReaction>
</comment>
<evidence type="ECO:0000313" key="18">
    <source>
        <dbReference type="Proteomes" id="UP000032233"/>
    </source>
</evidence>
<comment type="catalytic activity">
    <reaction evidence="14">
        <text>IMP + diphosphate = hypoxanthine + 5-phospho-alpha-D-ribose 1-diphosphate</text>
        <dbReference type="Rhea" id="RHEA:17973"/>
        <dbReference type="ChEBI" id="CHEBI:17368"/>
        <dbReference type="ChEBI" id="CHEBI:33019"/>
        <dbReference type="ChEBI" id="CHEBI:58017"/>
        <dbReference type="ChEBI" id="CHEBI:58053"/>
        <dbReference type="EC" id="2.4.2.8"/>
    </reaction>
    <physiologicalReaction direction="right-to-left" evidence="14">
        <dbReference type="Rhea" id="RHEA:17975"/>
    </physiologicalReaction>
</comment>
<dbReference type="EMBL" id="AZAC01000056">
    <property type="protein sequence ID" value="KIX11318.1"/>
    <property type="molecule type" value="Genomic_DNA"/>
</dbReference>
<sequence length="178" mass="20052">MPFQEDPLYLVLKPEKIQDRIAELAKEISEELKDQKVVLLGVLKGAFLFLADLARKMEIPVSVDFVRVSSYGGNTESSGKITLTKACEIDVTDCTVIVIEDIVDTGFTLTWLVDHLKAQGCRQVKTCSLVDKPERRGIDLKIDYVGFNIPEGFLVGYGMDYDERYRQLPGIYELKLEG</sequence>
<dbReference type="PATRIC" id="fig|1429043.3.peg.5006"/>
<dbReference type="InterPro" id="IPR029057">
    <property type="entry name" value="PRTase-like"/>
</dbReference>
<keyword evidence="18" id="KW-1185">Reference proteome</keyword>
<keyword evidence="6 15" id="KW-0963">Cytoplasm</keyword>
<comment type="pathway">
    <text evidence="3 15">Purine metabolism; IMP biosynthesis via salvage pathway; IMP from hypoxanthine: step 1/1.</text>
</comment>
<evidence type="ECO:0000256" key="14">
    <source>
        <dbReference type="ARBA" id="ARBA00049402"/>
    </source>
</evidence>
<gene>
    <name evidence="17" type="ORF">X474_23670</name>
</gene>
<evidence type="ECO:0000256" key="6">
    <source>
        <dbReference type="ARBA" id="ARBA00022490"/>
    </source>
</evidence>
<dbReference type="GO" id="GO:0032264">
    <property type="term" value="P:IMP salvage"/>
    <property type="evidence" value="ECO:0007669"/>
    <property type="project" value="UniProtKB-UniPathway"/>
</dbReference>
<reference evidence="17 18" key="1">
    <citation type="submission" date="2013-11" db="EMBL/GenBank/DDBJ databases">
        <title>Metagenomic analysis of a methanogenic consortium involved in long chain n-alkane degradation.</title>
        <authorList>
            <person name="Davidova I.A."/>
            <person name="Callaghan A.V."/>
            <person name="Wawrik B."/>
            <person name="Pruitt S."/>
            <person name="Marks C."/>
            <person name="Duncan K.E."/>
            <person name="Suflita J.M."/>
        </authorList>
    </citation>
    <scope>NUCLEOTIDE SEQUENCE [LARGE SCALE GENOMIC DNA]</scope>
    <source>
        <strain evidence="17 18">SPR</strain>
    </source>
</reference>
<evidence type="ECO:0000256" key="7">
    <source>
        <dbReference type="ARBA" id="ARBA00022676"/>
    </source>
</evidence>
<proteinExistence type="inferred from homology"/>
<dbReference type="GO" id="GO:0000287">
    <property type="term" value="F:magnesium ion binding"/>
    <property type="evidence" value="ECO:0007669"/>
    <property type="project" value="TreeGrafter"/>
</dbReference>
<evidence type="ECO:0000256" key="5">
    <source>
        <dbReference type="ARBA" id="ARBA00011895"/>
    </source>
</evidence>
<dbReference type="GO" id="GO:0032263">
    <property type="term" value="P:GMP salvage"/>
    <property type="evidence" value="ECO:0007669"/>
    <property type="project" value="TreeGrafter"/>
</dbReference>
<dbReference type="Proteomes" id="UP000032233">
    <property type="component" value="Unassembled WGS sequence"/>
</dbReference>
<dbReference type="OrthoDB" id="9802824at2"/>
<dbReference type="InterPro" id="IPR050408">
    <property type="entry name" value="HGPRT"/>
</dbReference>
<comment type="similarity">
    <text evidence="4 15">Belongs to the purine/pyrimidine phosphoribosyltransferase family.</text>
</comment>
<organism evidence="17 18">
    <name type="scientific">Dethiosulfatarculus sandiegensis</name>
    <dbReference type="NCBI Taxonomy" id="1429043"/>
    <lineage>
        <taxon>Bacteria</taxon>
        <taxon>Pseudomonadati</taxon>
        <taxon>Thermodesulfobacteriota</taxon>
        <taxon>Desulfarculia</taxon>
        <taxon>Desulfarculales</taxon>
        <taxon>Desulfarculaceae</taxon>
        <taxon>Dethiosulfatarculus</taxon>
    </lineage>
</organism>
<evidence type="ECO:0000313" key="17">
    <source>
        <dbReference type="EMBL" id="KIX11318.1"/>
    </source>
</evidence>
<dbReference type="GO" id="GO:0052657">
    <property type="term" value="F:guanine phosphoribosyltransferase activity"/>
    <property type="evidence" value="ECO:0007669"/>
    <property type="project" value="UniProtKB-ARBA"/>
</dbReference>
<dbReference type="InterPro" id="IPR000836">
    <property type="entry name" value="PRTase_dom"/>
</dbReference>
<accession>A0A0D2HKZ9</accession>
<evidence type="ECO:0000256" key="12">
    <source>
        <dbReference type="ARBA" id="ARBA00022842"/>
    </source>
</evidence>
<comment type="caution">
    <text evidence="17">The sequence shown here is derived from an EMBL/GenBank/DDBJ whole genome shotgun (WGS) entry which is preliminary data.</text>
</comment>
<dbReference type="FunCoup" id="A0A0D2HKZ9">
    <property type="interactions" value="464"/>
</dbReference>
<dbReference type="InParanoid" id="A0A0D2HKZ9"/>
<dbReference type="GO" id="GO:0005829">
    <property type="term" value="C:cytosol"/>
    <property type="evidence" value="ECO:0007669"/>
    <property type="project" value="TreeGrafter"/>
</dbReference>
<protein>
    <recommendedName>
        <fullName evidence="5 15">Hypoxanthine phosphoribosyltransferase</fullName>
        <ecNumber evidence="5 15">2.4.2.8</ecNumber>
    </recommendedName>
</protein>
<evidence type="ECO:0000256" key="8">
    <source>
        <dbReference type="ARBA" id="ARBA00022679"/>
    </source>
</evidence>
<evidence type="ECO:0000256" key="13">
    <source>
        <dbReference type="ARBA" id="ARBA00048811"/>
    </source>
</evidence>
<keyword evidence="10 15" id="KW-0660">Purine salvage</keyword>
<evidence type="ECO:0000256" key="9">
    <source>
        <dbReference type="ARBA" id="ARBA00022723"/>
    </source>
</evidence>
<dbReference type="SUPFAM" id="SSF53271">
    <property type="entry name" value="PRTase-like"/>
    <property type="match status" value="1"/>
</dbReference>
<dbReference type="FunFam" id="3.40.50.2020:FF:000006">
    <property type="entry name" value="Hypoxanthine phosphoribosyltransferase"/>
    <property type="match status" value="1"/>
</dbReference>
<keyword evidence="12 15" id="KW-0460">Magnesium</keyword>
<evidence type="ECO:0000256" key="10">
    <source>
        <dbReference type="ARBA" id="ARBA00022726"/>
    </source>
</evidence>
<dbReference type="Gene3D" id="3.40.50.2020">
    <property type="match status" value="1"/>
</dbReference>
<dbReference type="GO" id="GO:0006178">
    <property type="term" value="P:guanine salvage"/>
    <property type="evidence" value="ECO:0007669"/>
    <property type="project" value="TreeGrafter"/>
</dbReference>
<name>A0A0D2HKZ9_9BACT</name>
<dbReference type="EC" id="2.4.2.8" evidence="5 15"/>
<feature type="domain" description="Phosphoribosyltransferase" evidence="16">
    <location>
        <begin position="16"/>
        <end position="161"/>
    </location>
</feature>
<dbReference type="InterPro" id="IPR005904">
    <property type="entry name" value="Hxn_phspho_trans"/>
</dbReference>
<dbReference type="PANTHER" id="PTHR43340:SF1">
    <property type="entry name" value="HYPOXANTHINE PHOSPHORIBOSYLTRANSFERASE"/>
    <property type="match status" value="1"/>
</dbReference>
<dbReference type="Pfam" id="PF00156">
    <property type="entry name" value="Pribosyltran"/>
    <property type="match status" value="1"/>
</dbReference>
<evidence type="ECO:0000259" key="16">
    <source>
        <dbReference type="Pfam" id="PF00156"/>
    </source>
</evidence>
<dbReference type="CDD" id="cd06223">
    <property type="entry name" value="PRTases_typeI"/>
    <property type="match status" value="1"/>
</dbReference>
<comment type="cofactor">
    <cofactor evidence="1 15">
        <name>Mg(2+)</name>
        <dbReference type="ChEBI" id="CHEBI:18420"/>
    </cofactor>
</comment>
<dbReference type="GO" id="GO:0004422">
    <property type="term" value="F:hypoxanthine phosphoribosyltransferase activity"/>
    <property type="evidence" value="ECO:0007669"/>
    <property type="project" value="InterPro"/>
</dbReference>
<dbReference type="STRING" id="1429043.X474_23670"/>
<evidence type="ECO:0000256" key="11">
    <source>
        <dbReference type="ARBA" id="ARBA00022741"/>
    </source>
</evidence>
<comment type="subcellular location">
    <subcellularLocation>
        <location evidence="2 15">Cytoplasm</location>
    </subcellularLocation>
</comment>